<feature type="chain" id="PRO_5042874219" evidence="2">
    <location>
        <begin position="24"/>
        <end position="727"/>
    </location>
</feature>
<feature type="signal peptide" evidence="2">
    <location>
        <begin position="1"/>
        <end position="23"/>
    </location>
</feature>
<protein>
    <submittedName>
        <fullName evidence="3">T9SS type A sorting domain-containing protein</fullName>
    </submittedName>
</protein>
<dbReference type="RefSeq" id="WP_101955837.1">
    <property type="nucleotide sequence ID" value="NZ_JAFMUB010000018.1"/>
</dbReference>
<dbReference type="AlphaFoldDB" id="A0AAP1WGP4"/>
<evidence type="ECO:0000256" key="1">
    <source>
        <dbReference type="ARBA" id="ARBA00022729"/>
    </source>
</evidence>
<evidence type="ECO:0000313" key="3">
    <source>
        <dbReference type="EMBL" id="MBE7695601.1"/>
    </source>
</evidence>
<gene>
    <name evidence="3" type="ORF">F7645_09225</name>
</gene>
<reference evidence="3 4" key="1">
    <citation type="journal article" date="2020" name="Int. J. Syst. Evol. Microbiol.">
        <title>Tenacibaculum piscium sp. nov., isolated from skin ulcers of sea-farmed fish, and description of Tenacibaculum finnmarkense sp. nov. with subdivision into genomovars finnmarkense and ulcerans.</title>
        <authorList>
            <person name="Olsen A.B."/>
            <person name="Spilsberg B."/>
            <person name="Nilsen H.K."/>
            <person name="Lagesen K."/>
            <person name="Gulla S."/>
            <person name="Avendano-Herrera R."/>
            <person name="Irgang R."/>
            <person name="Duchaud E."/>
            <person name="Colquhoun D.J."/>
        </authorList>
    </citation>
    <scope>NUCLEOTIDE SEQUENCE [LARGE SCALE GENOMIC DNA]</scope>
    <source>
        <strain evidence="3 4">TNO037</strain>
    </source>
</reference>
<keyword evidence="1 2" id="KW-0732">Signal</keyword>
<evidence type="ECO:0000256" key="2">
    <source>
        <dbReference type="SAM" id="SignalP"/>
    </source>
</evidence>
<accession>A0AAP1WGP4</accession>
<dbReference type="NCBIfam" id="TIGR04183">
    <property type="entry name" value="Por_Secre_tail"/>
    <property type="match status" value="1"/>
</dbReference>
<dbReference type="EMBL" id="WXXV01000011">
    <property type="protein sequence ID" value="MBE7695601.1"/>
    <property type="molecule type" value="Genomic_DNA"/>
</dbReference>
<sequence length="727" mass="78643">MKHKYFFKLLIGILFLSAIKINAQTTGDIIFTGFNADGDKDFSIAILAPIPANSTLYISDKETDGLGGFTTGEGSLTWLTGSNVIPAGSVVTFTDIDNATNPNFGASIGSITRIGGFNLTTTTKDALFIYIGTDVNTPITFITALQIGNDTTQLGTYNADGITLKGTGLKKGVSIITFDASATPDGAVYKGDKTGQNSFADYYSLIADVENNWTNVVNGNGELLLPFSSDTFSIINATWNGNTDNNWTTATNWNSGNIPTNTSDVLIPNGLNKYPTITNATTVKGITIENGASLIANSNVTGTVIYQRALTANWHLVSSPVTGETTDNLITNHIFAQATAGGRIGIAPYKNDGTTWNYQTKSSEENIEKGAGFSVKLATAGNLKFRGEINHLTVNTPVTKNENGYNLVGNPYTSYLNSNTFLTQNNSILTAQTIWIWNGTNYETKVAADAFILAPAQGFFMEANAAGNISFNSTNQQHQTTDTFKRSSRTEIHLSATDNTTNKKSKTKLYYIKGTTTGFDNGYDGAQFKGFSSDFSITTQLVSQNKGENYAIQSLPINTMENTVIPIHLKANTGNEIMFSANSMNLPTNMNVYLEDKINGVFTNLSEENYTVVLNSNTSQFYLHTSDKNPKINAIQENLNKNTQNVAIYASADKTLTIKGLASTNFSENTSKNASIKIYSILGEKIISKQFKTAAINVIQLPKTSKGIYIIKLNSNLGKITKKIILN</sequence>
<name>A0AAP1WGP4_9FLAO</name>
<keyword evidence="4" id="KW-1185">Reference proteome</keyword>
<proteinExistence type="predicted"/>
<comment type="caution">
    <text evidence="3">The sequence shown here is derived from an EMBL/GenBank/DDBJ whole genome shotgun (WGS) entry which is preliminary data.</text>
</comment>
<evidence type="ECO:0000313" key="4">
    <source>
        <dbReference type="Proteomes" id="UP000806077"/>
    </source>
</evidence>
<dbReference type="InterPro" id="IPR026444">
    <property type="entry name" value="Secre_tail"/>
</dbReference>
<organism evidence="3 4">
    <name type="scientific">Tenacibaculum finnmarkense genomovar finnmarkense</name>
    <dbReference type="NCBI Taxonomy" id="1458503"/>
    <lineage>
        <taxon>Bacteria</taxon>
        <taxon>Pseudomonadati</taxon>
        <taxon>Bacteroidota</taxon>
        <taxon>Flavobacteriia</taxon>
        <taxon>Flavobacteriales</taxon>
        <taxon>Flavobacteriaceae</taxon>
        <taxon>Tenacibaculum</taxon>
        <taxon>Tenacibaculum finnmarkense</taxon>
    </lineage>
</organism>
<dbReference type="Proteomes" id="UP000806077">
    <property type="component" value="Unassembled WGS sequence"/>
</dbReference>